<dbReference type="Proteomes" id="UP001501222">
    <property type="component" value="Unassembled WGS sequence"/>
</dbReference>
<evidence type="ECO:0000313" key="1">
    <source>
        <dbReference type="EMBL" id="GAA3559434.1"/>
    </source>
</evidence>
<accession>A0ABP6X1D0</accession>
<evidence type="ECO:0008006" key="3">
    <source>
        <dbReference type="Google" id="ProtNLM"/>
    </source>
</evidence>
<dbReference type="InterPro" id="IPR029063">
    <property type="entry name" value="SAM-dependent_MTases_sf"/>
</dbReference>
<name>A0ABP6X1D0_9ACTN</name>
<reference evidence="2" key="1">
    <citation type="journal article" date="2019" name="Int. J. Syst. Evol. Microbiol.">
        <title>The Global Catalogue of Microorganisms (GCM) 10K type strain sequencing project: providing services to taxonomists for standard genome sequencing and annotation.</title>
        <authorList>
            <consortium name="The Broad Institute Genomics Platform"/>
            <consortium name="The Broad Institute Genome Sequencing Center for Infectious Disease"/>
            <person name="Wu L."/>
            <person name="Ma J."/>
        </authorList>
    </citation>
    <scope>NUCLEOTIDE SEQUENCE [LARGE SCALE GENOMIC DNA]</scope>
    <source>
        <strain evidence="2">JCM 16928</strain>
    </source>
</reference>
<protein>
    <recommendedName>
        <fullName evidence="3">SAM-dependent methyltransferase</fullName>
    </recommendedName>
</protein>
<comment type="caution">
    <text evidence="1">The sequence shown here is derived from an EMBL/GenBank/DDBJ whole genome shotgun (WGS) entry which is preliminary data.</text>
</comment>
<evidence type="ECO:0000313" key="2">
    <source>
        <dbReference type="Proteomes" id="UP001501222"/>
    </source>
</evidence>
<dbReference type="Gene3D" id="3.40.50.150">
    <property type="entry name" value="Vaccinia Virus protein VP39"/>
    <property type="match status" value="1"/>
</dbReference>
<proteinExistence type="predicted"/>
<dbReference type="EMBL" id="BAABAA010000003">
    <property type="protein sequence ID" value="GAA3559434.1"/>
    <property type="molecule type" value="Genomic_DNA"/>
</dbReference>
<sequence>MDWLDWHQDYDDPSSDLSGRLRSVQRAIRNHLDAHRDGPIRVISACAGQGRDLIEVLATHPARDRVSARLVELDPRLADTARTAAAAHGLTGIEVVEADAGSTASYAGAVPADLVLFCGVFGNITPADTETTVRALPAFCTPNATVIWTRGRHTPDIRQDIRAWFTDTGFKELTFDAPDNVAWSVGTNRYLATTEPPTPPERLFTFQ</sequence>
<dbReference type="RefSeq" id="WP_344840982.1">
    <property type="nucleotide sequence ID" value="NZ_BAABAA010000003.1"/>
</dbReference>
<keyword evidence="2" id="KW-1185">Reference proteome</keyword>
<gene>
    <name evidence="1" type="ORF">GCM10022235_29550</name>
</gene>
<dbReference type="SUPFAM" id="SSF53335">
    <property type="entry name" value="S-adenosyl-L-methionine-dependent methyltransferases"/>
    <property type="match status" value="1"/>
</dbReference>
<organism evidence="1 2">
    <name type="scientific">Kribbella ginsengisoli</name>
    <dbReference type="NCBI Taxonomy" id="363865"/>
    <lineage>
        <taxon>Bacteria</taxon>
        <taxon>Bacillati</taxon>
        <taxon>Actinomycetota</taxon>
        <taxon>Actinomycetes</taxon>
        <taxon>Propionibacteriales</taxon>
        <taxon>Kribbellaceae</taxon>
        <taxon>Kribbella</taxon>
    </lineage>
</organism>